<accession>A0A381Y3H8</accession>
<proteinExistence type="predicted"/>
<gene>
    <name evidence="1" type="ORF">METZ01_LOCUS124075</name>
</gene>
<dbReference type="AlphaFoldDB" id="A0A381Y3H8"/>
<sequence>MDQEIQKRADRLFEEALERTSAKDPREFYRDRLRQMKAEDPDAYHEAVDYHQNLLIPSIVDSGADPLIAWQQYGCRIAELTTPGNPVEIDTTGRMYNYNPPAPKDRMVLHIPDETKGHALVVGLPAELSSAQRATYDLLVSGRKRLREQGGTL</sequence>
<reference evidence="1" key="1">
    <citation type="submission" date="2018-05" db="EMBL/GenBank/DDBJ databases">
        <authorList>
            <person name="Lanie J.A."/>
            <person name="Ng W.-L."/>
            <person name="Kazmierczak K.M."/>
            <person name="Andrzejewski T.M."/>
            <person name="Davidsen T.M."/>
            <person name="Wayne K.J."/>
            <person name="Tettelin H."/>
            <person name="Glass J.I."/>
            <person name="Rusch D."/>
            <person name="Podicherti R."/>
            <person name="Tsui H.-C.T."/>
            <person name="Winkler M.E."/>
        </authorList>
    </citation>
    <scope>NUCLEOTIDE SEQUENCE</scope>
</reference>
<evidence type="ECO:0000313" key="1">
    <source>
        <dbReference type="EMBL" id="SVA71221.1"/>
    </source>
</evidence>
<name>A0A381Y3H8_9ZZZZ</name>
<organism evidence="1">
    <name type="scientific">marine metagenome</name>
    <dbReference type="NCBI Taxonomy" id="408172"/>
    <lineage>
        <taxon>unclassified sequences</taxon>
        <taxon>metagenomes</taxon>
        <taxon>ecological metagenomes</taxon>
    </lineage>
</organism>
<protein>
    <submittedName>
        <fullName evidence="1">Uncharacterized protein</fullName>
    </submittedName>
</protein>
<dbReference type="EMBL" id="UINC01017244">
    <property type="protein sequence ID" value="SVA71221.1"/>
    <property type="molecule type" value="Genomic_DNA"/>
</dbReference>